<protein>
    <recommendedName>
        <fullName evidence="4">DUF1269 domain-containing protein</fullName>
    </recommendedName>
</protein>
<sequence>MKRLYYLTDTIDSTESISKDLHLLGITDWNLHVLSKDDDGLFRHHIHGANTLQRLDLIHSGEQGALIGVVIGLCIGVALMLGKPFGIALDLIAIGAIVALFTLFGTWVGGLSGLSHESYKIKRFHDDLDAGKYLIMVDFRKAREPDVVQLMENQHPEAQFAGKDTTWINPFKFAHEKVSH</sequence>
<reference evidence="2" key="1">
    <citation type="submission" date="2020-10" db="EMBL/GenBank/DDBJ databases">
        <title>Bacterium isolated from coastal waters sediment.</title>
        <authorList>
            <person name="Chen R.-J."/>
            <person name="Lu D.-C."/>
            <person name="Zhu K.-L."/>
            <person name="Du Z.-J."/>
        </authorList>
    </citation>
    <scope>NUCLEOTIDE SEQUENCE</scope>
    <source>
        <strain evidence="2">N1Y112</strain>
    </source>
</reference>
<feature type="transmembrane region" description="Helical" evidence="1">
    <location>
        <begin position="87"/>
        <end position="114"/>
    </location>
</feature>
<organism evidence="2 3">
    <name type="scientific">Pontibacterium sinense</name>
    <dbReference type="NCBI Taxonomy" id="2781979"/>
    <lineage>
        <taxon>Bacteria</taxon>
        <taxon>Pseudomonadati</taxon>
        <taxon>Pseudomonadota</taxon>
        <taxon>Gammaproteobacteria</taxon>
        <taxon>Oceanospirillales</taxon>
        <taxon>Oceanospirillaceae</taxon>
        <taxon>Pontibacterium</taxon>
    </lineage>
</organism>
<keyword evidence="1" id="KW-0812">Transmembrane</keyword>
<comment type="caution">
    <text evidence="2">The sequence shown here is derived from an EMBL/GenBank/DDBJ whole genome shotgun (WGS) entry which is preliminary data.</text>
</comment>
<keyword evidence="1" id="KW-0472">Membrane</keyword>
<feature type="transmembrane region" description="Helical" evidence="1">
    <location>
        <begin position="64"/>
        <end position="81"/>
    </location>
</feature>
<proteinExistence type="predicted"/>
<accession>A0A8J7FAZ8</accession>
<dbReference type="Proteomes" id="UP000640333">
    <property type="component" value="Unassembled WGS sequence"/>
</dbReference>
<evidence type="ECO:0000313" key="3">
    <source>
        <dbReference type="Proteomes" id="UP000640333"/>
    </source>
</evidence>
<keyword evidence="1" id="KW-1133">Transmembrane helix</keyword>
<dbReference type="AlphaFoldDB" id="A0A8J7FAZ8"/>
<evidence type="ECO:0008006" key="4">
    <source>
        <dbReference type="Google" id="ProtNLM"/>
    </source>
</evidence>
<name>A0A8J7FAZ8_9GAMM</name>
<dbReference type="RefSeq" id="WP_193953877.1">
    <property type="nucleotide sequence ID" value="NZ_JADEYS010000013.1"/>
</dbReference>
<keyword evidence="3" id="KW-1185">Reference proteome</keyword>
<dbReference type="EMBL" id="JADEYS010000013">
    <property type="protein sequence ID" value="MBE9398245.1"/>
    <property type="molecule type" value="Genomic_DNA"/>
</dbReference>
<evidence type="ECO:0000256" key="1">
    <source>
        <dbReference type="SAM" id="Phobius"/>
    </source>
</evidence>
<evidence type="ECO:0000313" key="2">
    <source>
        <dbReference type="EMBL" id="MBE9398245.1"/>
    </source>
</evidence>
<gene>
    <name evidence="2" type="ORF">IOQ59_13365</name>
</gene>